<sequence length="163" mass="18828">MIDSQNWQQIIKTISTAQRASMHCSIATVDQLGQPNITPIGTVFLKNNQTGFFFDTYSESFKENIPNNSKACLQAVNIKRFFWLKSMILGKFSDFPGVRLNIEISELRIATAEELAMIEQRIKPLSWTKGSQLIWSSFTHVRDFNVTGFKWVQYPTMMPNYEF</sequence>
<dbReference type="Gene3D" id="2.30.110.10">
    <property type="entry name" value="Electron Transport, Fmn-binding Protein, Chain A"/>
    <property type="match status" value="1"/>
</dbReference>
<dbReference type="EMBL" id="JAHWXT010000004">
    <property type="protein sequence ID" value="MCF0265171.1"/>
    <property type="molecule type" value="Genomic_DNA"/>
</dbReference>
<proteinExistence type="predicted"/>
<dbReference type="Proteomes" id="UP000887320">
    <property type="component" value="Unassembled WGS sequence"/>
</dbReference>
<accession>A0A8X8GI70</accession>
<dbReference type="InterPro" id="IPR012349">
    <property type="entry name" value="Split_barrel_FMN-bd"/>
</dbReference>
<name>A0A8X8GI70_ACIGI</name>
<dbReference type="InterPro" id="IPR011576">
    <property type="entry name" value="Pyridox_Oxase_N"/>
</dbReference>
<evidence type="ECO:0000259" key="1">
    <source>
        <dbReference type="Pfam" id="PF01243"/>
    </source>
</evidence>
<dbReference type="Pfam" id="PF01243">
    <property type="entry name" value="PNPOx_N"/>
    <property type="match status" value="1"/>
</dbReference>
<dbReference type="SUPFAM" id="SSF50475">
    <property type="entry name" value="FMN-binding split barrel"/>
    <property type="match status" value="1"/>
</dbReference>
<reference evidence="2" key="1">
    <citation type="submission" date="2021-07" db="EMBL/GenBank/DDBJ databases">
        <authorList>
            <person name="Fernandez M."/>
            <person name="Pereira P."/>
            <person name="Torres Tejerizo G.A."/>
            <person name="Gonzalez P."/>
            <person name="Agostini E."/>
        </authorList>
    </citation>
    <scope>NUCLEOTIDE SEQUENCE</scope>
    <source>
        <strain evidence="2">SFC 500-1A</strain>
    </source>
</reference>
<protein>
    <submittedName>
        <fullName evidence="2">Pyridoxamine 5'-phosphate oxidase family protein</fullName>
    </submittedName>
</protein>
<evidence type="ECO:0000313" key="3">
    <source>
        <dbReference type="Proteomes" id="UP000887320"/>
    </source>
</evidence>
<organism evidence="2 3">
    <name type="scientific">Acinetobacter guillouiae</name>
    <name type="common">Acinetobacter genomosp. 11</name>
    <dbReference type="NCBI Taxonomy" id="106649"/>
    <lineage>
        <taxon>Bacteria</taxon>
        <taxon>Pseudomonadati</taxon>
        <taxon>Pseudomonadota</taxon>
        <taxon>Gammaproteobacteria</taxon>
        <taxon>Moraxellales</taxon>
        <taxon>Moraxellaceae</taxon>
        <taxon>Acinetobacter</taxon>
    </lineage>
</organism>
<feature type="domain" description="Pyridoxamine 5'-phosphate oxidase N-terminal" evidence="1">
    <location>
        <begin position="22"/>
        <end position="101"/>
    </location>
</feature>
<comment type="caution">
    <text evidence="2">The sequence shown here is derived from an EMBL/GenBank/DDBJ whole genome shotgun (WGS) entry which is preliminary data.</text>
</comment>
<gene>
    <name evidence="2" type="ORF">KW868_11980</name>
</gene>
<dbReference type="AlphaFoldDB" id="A0A8X8GI70"/>
<evidence type="ECO:0000313" key="2">
    <source>
        <dbReference type="EMBL" id="MCF0265171.1"/>
    </source>
</evidence>
<dbReference type="RefSeq" id="WP_105712655.1">
    <property type="nucleotide sequence ID" value="NZ_JAHWXT010000004.1"/>
</dbReference>